<reference evidence="2 3" key="1">
    <citation type="journal article" date="2019" name="Proc. Natl. Acad. Sci. U.S.A.">
        <title>Regulatory changes in pterin and carotenoid genes underlie balanced color polymorphisms in the wall lizard.</title>
        <authorList>
            <person name="Andrade P."/>
            <person name="Pinho C."/>
            <person name="Perez I de Lanuza G."/>
            <person name="Afonso S."/>
            <person name="Brejcha J."/>
            <person name="Rubin C.J."/>
            <person name="Wallerman O."/>
            <person name="Pereira P."/>
            <person name="Sabatino S.J."/>
            <person name="Bellati A."/>
            <person name="Pellitteri-Rosa D."/>
            <person name="Bosakova Z."/>
            <person name="Bunikis I."/>
            <person name="Carretero M.A."/>
            <person name="Feiner N."/>
            <person name="Marsik P."/>
            <person name="Pauperio F."/>
            <person name="Salvi D."/>
            <person name="Soler L."/>
            <person name="While G.M."/>
            <person name="Uller T."/>
            <person name="Font E."/>
            <person name="Andersson L."/>
            <person name="Carneiro M."/>
        </authorList>
    </citation>
    <scope>NUCLEOTIDE SEQUENCE</scope>
</reference>
<evidence type="ECO:0000313" key="2">
    <source>
        <dbReference type="Ensembl" id="ENSPMRP00000021301.1"/>
    </source>
</evidence>
<name>A0A670JAL7_PODMU</name>
<dbReference type="SUPFAM" id="SSF109640">
    <property type="entry name" value="KRAB domain (Kruppel-associated box)"/>
    <property type="match status" value="1"/>
</dbReference>
<dbReference type="InterPro" id="IPR036051">
    <property type="entry name" value="KRAB_dom_sf"/>
</dbReference>
<dbReference type="Gene3D" id="6.10.140.140">
    <property type="match status" value="1"/>
</dbReference>
<proteinExistence type="predicted"/>
<dbReference type="Pfam" id="PF01352">
    <property type="entry name" value="KRAB"/>
    <property type="match status" value="1"/>
</dbReference>
<sequence length="107" mass="11818">QNSLCFEDVAVHFTDDEWALLHPDQRALHEEVMGENREIMDSLGKTPCCITISVLKIIHTSIAPTASGTAHLECTVIYCLVCKSYSPYAFLNNNQVAVPHKASFPGL</sequence>
<dbReference type="InterPro" id="IPR001909">
    <property type="entry name" value="KRAB"/>
</dbReference>
<accession>A0A670JAL7</accession>
<evidence type="ECO:0000259" key="1">
    <source>
        <dbReference type="PROSITE" id="PS50805"/>
    </source>
</evidence>
<dbReference type="GeneTree" id="ENSGT00990000208969"/>
<dbReference type="CDD" id="cd07765">
    <property type="entry name" value="KRAB_A-box"/>
    <property type="match status" value="1"/>
</dbReference>
<dbReference type="GO" id="GO:0006355">
    <property type="term" value="P:regulation of DNA-templated transcription"/>
    <property type="evidence" value="ECO:0007669"/>
    <property type="project" value="InterPro"/>
</dbReference>
<keyword evidence="3" id="KW-1185">Reference proteome</keyword>
<reference evidence="2" key="3">
    <citation type="submission" date="2025-09" db="UniProtKB">
        <authorList>
            <consortium name="Ensembl"/>
        </authorList>
    </citation>
    <scope>IDENTIFICATION</scope>
</reference>
<feature type="domain" description="KRAB" evidence="1">
    <location>
        <begin position="4"/>
        <end position="80"/>
    </location>
</feature>
<dbReference type="Ensembl" id="ENSPMRT00000022607.1">
    <property type="protein sequence ID" value="ENSPMRP00000021301.1"/>
    <property type="gene ID" value="ENSPMRG00000013832.1"/>
</dbReference>
<evidence type="ECO:0000313" key="3">
    <source>
        <dbReference type="Proteomes" id="UP000472272"/>
    </source>
</evidence>
<protein>
    <recommendedName>
        <fullName evidence="1">KRAB domain-containing protein</fullName>
    </recommendedName>
</protein>
<dbReference type="PROSITE" id="PS50805">
    <property type="entry name" value="KRAB"/>
    <property type="match status" value="1"/>
</dbReference>
<dbReference type="SMART" id="SM00349">
    <property type="entry name" value="KRAB"/>
    <property type="match status" value="1"/>
</dbReference>
<dbReference type="Proteomes" id="UP000472272">
    <property type="component" value="Chromosome 12"/>
</dbReference>
<organism evidence="2 3">
    <name type="scientific">Podarcis muralis</name>
    <name type="common">Wall lizard</name>
    <name type="synonym">Lacerta muralis</name>
    <dbReference type="NCBI Taxonomy" id="64176"/>
    <lineage>
        <taxon>Eukaryota</taxon>
        <taxon>Metazoa</taxon>
        <taxon>Chordata</taxon>
        <taxon>Craniata</taxon>
        <taxon>Vertebrata</taxon>
        <taxon>Euteleostomi</taxon>
        <taxon>Lepidosauria</taxon>
        <taxon>Squamata</taxon>
        <taxon>Bifurcata</taxon>
        <taxon>Unidentata</taxon>
        <taxon>Episquamata</taxon>
        <taxon>Laterata</taxon>
        <taxon>Lacertibaenia</taxon>
        <taxon>Lacertidae</taxon>
        <taxon>Podarcis</taxon>
    </lineage>
</organism>
<dbReference type="AlphaFoldDB" id="A0A670JAL7"/>
<reference evidence="2" key="2">
    <citation type="submission" date="2025-08" db="UniProtKB">
        <authorList>
            <consortium name="Ensembl"/>
        </authorList>
    </citation>
    <scope>IDENTIFICATION</scope>
</reference>